<sequence>MVKRRSGPNKGHYRRSPKFENGFRLARQPSAPFSRSQMVTVRVRGNRYFGRPTGDCLEEQNRRNMADVVESTRFEVELQDSAGLISKQAGSPYIRDRKAIDGSSKPRMSTVPGFLGRATPSTRVPLTGGSVVSPRSPPRFRCVQRSDASKPSCGMNDKRR</sequence>
<dbReference type="EMBL" id="CM023479">
    <property type="protein sequence ID" value="KAH7975022.1"/>
    <property type="molecule type" value="Genomic_DNA"/>
</dbReference>
<proteinExistence type="predicted"/>
<gene>
    <name evidence="1" type="ORF">HPB49_022868</name>
</gene>
<protein>
    <submittedName>
        <fullName evidence="1">Uncharacterized protein</fullName>
    </submittedName>
</protein>
<name>A0ACB8DQQ9_DERSI</name>
<evidence type="ECO:0000313" key="1">
    <source>
        <dbReference type="EMBL" id="KAH7975022.1"/>
    </source>
</evidence>
<keyword evidence="2" id="KW-1185">Reference proteome</keyword>
<accession>A0ACB8DQQ9</accession>
<reference evidence="1" key="1">
    <citation type="submission" date="2020-05" db="EMBL/GenBank/DDBJ databases">
        <title>Large-scale comparative analyses of tick genomes elucidate their genetic diversity and vector capacities.</title>
        <authorList>
            <person name="Jia N."/>
            <person name="Wang J."/>
            <person name="Shi W."/>
            <person name="Du L."/>
            <person name="Sun Y."/>
            <person name="Zhan W."/>
            <person name="Jiang J."/>
            <person name="Wang Q."/>
            <person name="Zhang B."/>
            <person name="Ji P."/>
            <person name="Sakyi L.B."/>
            <person name="Cui X."/>
            <person name="Yuan T."/>
            <person name="Jiang B."/>
            <person name="Yang W."/>
            <person name="Lam T.T.-Y."/>
            <person name="Chang Q."/>
            <person name="Ding S."/>
            <person name="Wang X."/>
            <person name="Zhu J."/>
            <person name="Ruan X."/>
            <person name="Zhao L."/>
            <person name="Wei J."/>
            <person name="Que T."/>
            <person name="Du C."/>
            <person name="Cheng J."/>
            <person name="Dai P."/>
            <person name="Han X."/>
            <person name="Huang E."/>
            <person name="Gao Y."/>
            <person name="Liu J."/>
            <person name="Shao H."/>
            <person name="Ye R."/>
            <person name="Li L."/>
            <person name="Wei W."/>
            <person name="Wang X."/>
            <person name="Wang C."/>
            <person name="Yang T."/>
            <person name="Huo Q."/>
            <person name="Li W."/>
            <person name="Guo W."/>
            <person name="Chen H."/>
            <person name="Zhou L."/>
            <person name="Ni X."/>
            <person name="Tian J."/>
            <person name="Zhou Y."/>
            <person name="Sheng Y."/>
            <person name="Liu T."/>
            <person name="Pan Y."/>
            <person name="Xia L."/>
            <person name="Li J."/>
            <person name="Zhao F."/>
            <person name="Cao W."/>
        </authorList>
    </citation>
    <scope>NUCLEOTIDE SEQUENCE</scope>
    <source>
        <strain evidence="1">Dsil-2018</strain>
    </source>
</reference>
<organism evidence="1 2">
    <name type="scientific">Dermacentor silvarum</name>
    <name type="common">Tick</name>
    <dbReference type="NCBI Taxonomy" id="543639"/>
    <lineage>
        <taxon>Eukaryota</taxon>
        <taxon>Metazoa</taxon>
        <taxon>Ecdysozoa</taxon>
        <taxon>Arthropoda</taxon>
        <taxon>Chelicerata</taxon>
        <taxon>Arachnida</taxon>
        <taxon>Acari</taxon>
        <taxon>Parasitiformes</taxon>
        <taxon>Ixodida</taxon>
        <taxon>Ixodoidea</taxon>
        <taxon>Ixodidae</taxon>
        <taxon>Rhipicephalinae</taxon>
        <taxon>Dermacentor</taxon>
    </lineage>
</organism>
<evidence type="ECO:0000313" key="2">
    <source>
        <dbReference type="Proteomes" id="UP000821865"/>
    </source>
</evidence>
<dbReference type="Proteomes" id="UP000821865">
    <property type="component" value="Chromosome 10"/>
</dbReference>
<comment type="caution">
    <text evidence="1">The sequence shown here is derived from an EMBL/GenBank/DDBJ whole genome shotgun (WGS) entry which is preliminary data.</text>
</comment>